<proteinExistence type="predicted"/>
<organism evidence="2 3">
    <name type="scientific">Sphaerochaeta halotolerans</name>
    <dbReference type="NCBI Taxonomy" id="2293840"/>
    <lineage>
        <taxon>Bacteria</taxon>
        <taxon>Pseudomonadati</taxon>
        <taxon>Spirochaetota</taxon>
        <taxon>Spirochaetia</taxon>
        <taxon>Spirochaetales</taxon>
        <taxon>Sphaerochaetaceae</taxon>
        <taxon>Sphaerochaeta</taxon>
    </lineage>
</organism>
<evidence type="ECO:0000313" key="3">
    <source>
        <dbReference type="Proteomes" id="UP000264002"/>
    </source>
</evidence>
<gene>
    <name evidence="2" type="ORF">DYP60_02235</name>
</gene>
<dbReference type="AlphaFoldDB" id="A0A372MJC4"/>
<keyword evidence="1" id="KW-0472">Membrane</keyword>
<reference evidence="2 3" key="2">
    <citation type="submission" date="2018-09" db="EMBL/GenBank/DDBJ databases">
        <title>Genome of Sphaerochaeta halotolerans strain 4-11.</title>
        <authorList>
            <person name="Nazina T.N."/>
            <person name="Sokolova D.S."/>
        </authorList>
    </citation>
    <scope>NUCLEOTIDE SEQUENCE [LARGE SCALE GENOMIC DNA]</scope>
    <source>
        <strain evidence="2 3">4-11</strain>
    </source>
</reference>
<protein>
    <submittedName>
        <fullName evidence="2">Uncharacterized protein</fullName>
    </submittedName>
</protein>
<name>A0A372MJC4_9SPIR</name>
<reference evidence="3" key="1">
    <citation type="submission" date="2018-08" db="EMBL/GenBank/DDBJ databases">
        <authorList>
            <person name="Grouzdev D.S."/>
            <person name="Krutkina M.S."/>
        </authorList>
    </citation>
    <scope>NUCLEOTIDE SEQUENCE [LARGE SCALE GENOMIC DNA]</scope>
    <source>
        <strain evidence="3">4-11</strain>
    </source>
</reference>
<keyword evidence="1" id="KW-0812">Transmembrane</keyword>
<feature type="transmembrane region" description="Helical" evidence="1">
    <location>
        <begin position="21"/>
        <end position="40"/>
    </location>
</feature>
<evidence type="ECO:0000256" key="1">
    <source>
        <dbReference type="SAM" id="Phobius"/>
    </source>
</evidence>
<feature type="transmembrane region" description="Helical" evidence="1">
    <location>
        <begin position="46"/>
        <end position="65"/>
    </location>
</feature>
<keyword evidence="1" id="KW-1133">Transmembrane helix</keyword>
<sequence>MVRHATYIKPNGIQYRVTNMFHGICGFFSLFLIWGLVLNLSEGVSLFSMIHILILLLLTLAGTFYRDTWIFNKQDQIITSIYGFGPLCRREQFTFSEVHQLELTHFVRGTTDKDAKPTKRRFRAMIVFSLSLGENDTRDIEIIAEKTSAGRTESAVQAISAVTGLPLYVDRPRDLDLHVSYKDMKW</sequence>
<dbReference type="EMBL" id="QUWK01000002">
    <property type="protein sequence ID" value="RFU95844.1"/>
    <property type="molecule type" value="Genomic_DNA"/>
</dbReference>
<accession>A0A372MJC4</accession>
<evidence type="ECO:0000313" key="2">
    <source>
        <dbReference type="EMBL" id="RFU95844.1"/>
    </source>
</evidence>
<comment type="caution">
    <text evidence="2">The sequence shown here is derived from an EMBL/GenBank/DDBJ whole genome shotgun (WGS) entry which is preliminary data.</text>
</comment>
<keyword evidence="3" id="KW-1185">Reference proteome</keyword>
<dbReference type="OrthoDB" id="370222at2"/>
<dbReference type="RefSeq" id="WP_117329243.1">
    <property type="nucleotide sequence ID" value="NZ_QUWK01000002.1"/>
</dbReference>
<dbReference type="Proteomes" id="UP000264002">
    <property type="component" value="Unassembled WGS sequence"/>
</dbReference>